<accession>A0AAW0JUS0</accession>
<dbReference type="InterPro" id="IPR026960">
    <property type="entry name" value="RVT-Znf"/>
</dbReference>
<reference evidence="2 3" key="1">
    <citation type="journal article" date="2018" name="Sci. Data">
        <title>The draft genome sequence of cork oak.</title>
        <authorList>
            <person name="Ramos A.M."/>
            <person name="Usie A."/>
            <person name="Barbosa P."/>
            <person name="Barros P.M."/>
            <person name="Capote T."/>
            <person name="Chaves I."/>
            <person name="Simoes F."/>
            <person name="Abreu I."/>
            <person name="Carrasquinho I."/>
            <person name="Faro C."/>
            <person name="Guimaraes J.B."/>
            <person name="Mendonca D."/>
            <person name="Nobrega F."/>
            <person name="Rodrigues L."/>
            <person name="Saibo N.J.M."/>
            <person name="Varela M.C."/>
            <person name="Egas C."/>
            <person name="Matos J."/>
            <person name="Miguel C.M."/>
            <person name="Oliveira M.M."/>
            <person name="Ricardo C.P."/>
            <person name="Goncalves S."/>
        </authorList>
    </citation>
    <scope>NUCLEOTIDE SEQUENCE [LARGE SCALE GENOMIC DNA]</scope>
    <source>
        <strain evidence="3">cv. HL8</strain>
    </source>
</reference>
<protein>
    <submittedName>
        <fullName evidence="2">Ribonuclease h protein</fullName>
    </submittedName>
</protein>
<dbReference type="Pfam" id="PF13966">
    <property type="entry name" value="zf-RVT"/>
    <property type="match status" value="1"/>
</dbReference>
<sequence length="133" mass="15125">MIKGPLRQGEENSTVADLCCGQNWKWELTSFDLPQPIKERIKAVPIQLNGSGIDTVLWKFSKNGEFTVSSAYRLANQREEPAIPFHGQWIWKLDTLPRITCFLWLCLHGSVPVKEVLAERGINCDKVCPLCRV</sequence>
<name>A0AAW0JUS0_QUESU</name>
<evidence type="ECO:0000313" key="2">
    <source>
        <dbReference type="EMBL" id="KAK7830125.1"/>
    </source>
</evidence>
<dbReference type="EMBL" id="PKMF04000469">
    <property type="protein sequence ID" value="KAK7830125.1"/>
    <property type="molecule type" value="Genomic_DNA"/>
</dbReference>
<keyword evidence="3" id="KW-1185">Reference proteome</keyword>
<proteinExistence type="predicted"/>
<dbReference type="AlphaFoldDB" id="A0AAW0JUS0"/>
<evidence type="ECO:0000313" key="3">
    <source>
        <dbReference type="Proteomes" id="UP000237347"/>
    </source>
</evidence>
<evidence type="ECO:0000259" key="1">
    <source>
        <dbReference type="Pfam" id="PF13966"/>
    </source>
</evidence>
<gene>
    <name evidence="2" type="ORF">CFP56_028554</name>
</gene>
<comment type="caution">
    <text evidence="2">The sequence shown here is derived from an EMBL/GenBank/DDBJ whole genome shotgun (WGS) entry which is preliminary data.</text>
</comment>
<dbReference type="Proteomes" id="UP000237347">
    <property type="component" value="Unassembled WGS sequence"/>
</dbReference>
<organism evidence="2 3">
    <name type="scientific">Quercus suber</name>
    <name type="common">Cork oak</name>
    <dbReference type="NCBI Taxonomy" id="58331"/>
    <lineage>
        <taxon>Eukaryota</taxon>
        <taxon>Viridiplantae</taxon>
        <taxon>Streptophyta</taxon>
        <taxon>Embryophyta</taxon>
        <taxon>Tracheophyta</taxon>
        <taxon>Spermatophyta</taxon>
        <taxon>Magnoliopsida</taxon>
        <taxon>eudicotyledons</taxon>
        <taxon>Gunneridae</taxon>
        <taxon>Pentapetalae</taxon>
        <taxon>rosids</taxon>
        <taxon>fabids</taxon>
        <taxon>Fagales</taxon>
        <taxon>Fagaceae</taxon>
        <taxon>Quercus</taxon>
    </lineage>
</organism>
<feature type="domain" description="Reverse transcriptase zinc-binding" evidence="1">
    <location>
        <begin position="66"/>
        <end position="132"/>
    </location>
</feature>